<dbReference type="AlphaFoldDB" id="A0A0A9APL1"/>
<proteinExistence type="predicted"/>
<accession>A0A0A9APL1</accession>
<keyword evidence="1" id="KW-0472">Membrane</keyword>
<reference evidence="2" key="2">
    <citation type="journal article" date="2015" name="Data Brief">
        <title>Shoot transcriptome of the giant reed, Arundo donax.</title>
        <authorList>
            <person name="Barrero R.A."/>
            <person name="Guerrero F.D."/>
            <person name="Moolhuijzen P."/>
            <person name="Goolsby J.A."/>
            <person name="Tidwell J."/>
            <person name="Bellgard S.E."/>
            <person name="Bellgard M.I."/>
        </authorList>
    </citation>
    <scope>NUCLEOTIDE SEQUENCE</scope>
    <source>
        <tissue evidence="2">Shoot tissue taken approximately 20 cm above the soil surface</tissue>
    </source>
</reference>
<evidence type="ECO:0000313" key="2">
    <source>
        <dbReference type="EMBL" id="JAD50880.1"/>
    </source>
</evidence>
<protein>
    <submittedName>
        <fullName evidence="2">Uncharacterized protein</fullName>
    </submittedName>
</protein>
<evidence type="ECO:0000256" key="1">
    <source>
        <dbReference type="SAM" id="Phobius"/>
    </source>
</evidence>
<feature type="transmembrane region" description="Helical" evidence="1">
    <location>
        <begin position="12"/>
        <end position="31"/>
    </location>
</feature>
<name>A0A0A9APL1_ARUDO</name>
<organism evidence="2">
    <name type="scientific">Arundo donax</name>
    <name type="common">Giant reed</name>
    <name type="synonym">Donax arundinaceus</name>
    <dbReference type="NCBI Taxonomy" id="35708"/>
    <lineage>
        <taxon>Eukaryota</taxon>
        <taxon>Viridiplantae</taxon>
        <taxon>Streptophyta</taxon>
        <taxon>Embryophyta</taxon>
        <taxon>Tracheophyta</taxon>
        <taxon>Spermatophyta</taxon>
        <taxon>Magnoliopsida</taxon>
        <taxon>Liliopsida</taxon>
        <taxon>Poales</taxon>
        <taxon>Poaceae</taxon>
        <taxon>PACMAD clade</taxon>
        <taxon>Arundinoideae</taxon>
        <taxon>Arundineae</taxon>
        <taxon>Arundo</taxon>
    </lineage>
</organism>
<reference evidence="2" key="1">
    <citation type="submission" date="2014-09" db="EMBL/GenBank/DDBJ databases">
        <authorList>
            <person name="Magalhaes I.L.F."/>
            <person name="Oliveira U."/>
            <person name="Santos F.R."/>
            <person name="Vidigal T.H.D.A."/>
            <person name="Brescovit A.D."/>
            <person name="Santos A.J."/>
        </authorList>
    </citation>
    <scope>NUCLEOTIDE SEQUENCE</scope>
    <source>
        <tissue evidence="2">Shoot tissue taken approximately 20 cm above the soil surface</tissue>
    </source>
</reference>
<keyword evidence="1" id="KW-1133">Transmembrane helix</keyword>
<sequence>MMTWAAKRSTAAIGSHITLNLILWLTLVPGSDLS</sequence>
<dbReference type="EMBL" id="GBRH01247015">
    <property type="protein sequence ID" value="JAD50880.1"/>
    <property type="molecule type" value="Transcribed_RNA"/>
</dbReference>
<keyword evidence="1" id="KW-0812">Transmembrane</keyword>